<feature type="signal peptide" evidence="2">
    <location>
        <begin position="1"/>
        <end position="21"/>
    </location>
</feature>
<dbReference type="AlphaFoldDB" id="A0A8B8AI97"/>
<accession>A0A8B8AI97</accession>
<dbReference type="KEGG" id="cvn:111102507"/>
<name>A0A8B8AI97_CRAVI</name>
<proteinExistence type="predicted"/>
<evidence type="ECO:0000256" key="2">
    <source>
        <dbReference type="SAM" id="SignalP"/>
    </source>
</evidence>
<dbReference type="GeneID" id="111102507"/>
<dbReference type="Gene3D" id="2.170.300.10">
    <property type="entry name" value="Tie2 ligand-binding domain superfamily"/>
    <property type="match status" value="1"/>
</dbReference>
<keyword evidence="3" id="KW-1185">Reference proteome</keyword>
<dbReference type="PANTHER" id="PTHR24043:SF8">
    <property type="entry name" value="EGF-LIKE DOMAIN-CONTAINING PROTEIN"/>
    <property type="match status" value="1"/>
</dbReference>
<organism evidence="3 4">
    <name type="scientific">Crassostrea virginica</name>
    <name type="common">Eastern oyster</name>
    <dbReference type="NCBI Taxonomy" id="6565"/>
    <lineage>
        <taxon>Eukaryota</taxon>
        <taxon>Metazoa</taxon>
        <taxon>Spiralia</taxon>
        <taxon>Lophotrochozoa</taxon>
        <taxon>Mollusca</taxon>
        <taxon>Bivalvia</taxon>
        <taxon>Autobranchia</taxon>
        <taxon>Pteriomorphia</taxon>
        <taxon>Ostreida</taxon>
        <taxon>Ostreoidea</taxon>
        <taxon>Ostreidae</taxon>
        <taxon>Crassostrea</taxon>
    </lineage>
</organism>
<keyword evidence="1" id="KW-0245">EGF-like domain</keyword>
<dbReference type="InterPro" id="IPR042635">
    <property type="entry name" value="MEGF10/SREC1/2-like"/>
</dbReference>
<dbReference type="PANTHER" id="PTHR24043">
    <property type="entry name" value="SCAVENGER RECEPTOR CLASS F"/>
    <property type="match status" value="1"/>
</dbReference>
<dbReference type="Proteomes" id="UP000694844">
    <property type="component" value="Chromosome 7"/>
</dbReference>
<gene>
    <name evidence="4" type="primary">LOC111102507</name>
</gene>
<sequence>MGYLQISITILLTTINIIVSAQRCLSHTEDGECKDCFPGYVGLDCSHSCRYPNYGQGCQEICHCDETTCHAIRGCQQAIDCQPGYFGFNCIHTCRYPNFGVNCQHFCDCDAELCNKETGCELSTTVFLTSTKKKKANASSKVPFTSFSRKIHIFESSLSTRKLEVFNSSLPTSDVDSNMSSWRIVKEISKTTDRNHVTFNHHTPTFSDFQSPNEEFLFNGY</sequence>
<evidence type="ECO:0000313" key="4">
    <source>
        <dbReference type="RefSeq" id="XP_022291001.1"/>
    </source>
</evidence>
<protein>
    <submittedName>
        <fullName evidence="4">Cell death abnormality protein 1-like</fullName>
    </submittedName>
</protein>
<reference evidence="4" key="1">
    <citation type="submission" date="2025-08" db="UniProtKB">
        <authorList>
            <consortium name="RefSeq"/>
        </authorList>
    </citation>
    <scope>IDENTIFICATION</scope>
    <source>
        <tissue evidence="4">Whole sample</tissue>
    </source>
</reference>
<keyword evidence="2" id="KW-0732">Signal</keyword>
<dbReference type="RefSeq" id="XP_022291001.1">
    <property type="nucleotide sequence ID" value="XM_022435293.1"/>
</dbReference>
<dbReference type="GO" id="GO:0005044">
    <property type="term" value="F:scavenger receptor activity"/>
    <property type="evidence" value="ECO:0007669"/>
    <property type="project" value="InterPro"/>
</dbReference>
<feature type="chain" id="PRO_5034836907" evidence="2">
    <location>
        <begin position="22"/>
        <end position="221"/>
    </location>
</feature>
<evidence type="ECO:0000256" key="1">
    <source>
        <dbReference type="ARBA" id="ARBA00022536"/>
    </source>
</evidence>
<evidence type="ECO:0000313" key="3">
    <source>
        <dbReference type="Proteomes" id="UP000694844"/>
    </source>
</evidence>